<dbReference type="PATRIC" id="fig|1046596.6.peg.230"/>
<dbReference type="GO" id="GO:0003677">
    <property type="term" value="F:DNA binding"/>
    <property type="evidence" value="ECO:0007669"/>
    <property type="project" value="InterPro"/>
</dbReference>
<dbReference type="SUPFAM" id="SSF46689">
    <property type="entry name" value="Homeodomain-like"/>
    <property type="match status" value="1"/>
</dbReference>
<comment type="caution">
    <text evidence="2">The sequence shown here is derived from an EMBL/GenBank/DDBJ whole genome shotgun (WGS) entry which is preliminary data.</text>
</comment>
<evidence type="ECO:0000256" key="1">
    <source>
        <dbReference type="SAM" id="Coils"/>
    </source>
</evidence>
<organism evidence="2 3">
    <name type="scientific">Liquorilactobacillus mali KCTC 3596 = DSM 20444</name>
    <dbReference type="NCBI Taxonomy" id="1046596"/>
    <lineage>
        <taxon>Bacteria</taxon>
        <taxon>Bacillati</taxon>
        <taxon>Bacillota</taxon>
        <taxon>Bacilli</taxon>
        <taxon>Lactobacillales</taxon>
        <taxon>Lactobacillaceae</taxon>
        <taxon>Liquorilactobacillus</taxon>
    </lineage>
</organism>
<dbReference type="GO" id="GO:0006313">
    <property type="term" value="P:DNA transposition"/>
    <property type="evidence" value="ECO:0007669"/>
    <property type="project" value="InterPro"/>
</dbReference>
<evidence type="ECO:0008006" key="4">
    <source>
        <dbReference type="Google" id="ProtNLM"/>
    </source>
</evidence>
<name>A0A0R2E2E4_9LACO</name>
<gene>
    <name evidence="2" type="ORF">FD00_GL000224</name>
</gene>
<dbReference type="InterPro" id="IPR051839">
    <property type="entry name" value="RD_transcriptional_regulator"/>
</dbReference>
<dbReference type="Proteomes" id="UP000050898">
    <property type="component" value="Unassembled WGS sequence"/>
</dbReference>
<dbReference type="EMBL" id="AYYH01000103">
    <property type="protein sequence ID" value="KRN06548.1"/>
    <property type="molecule type" value="Genomic_DNA"/>
</dbReference>
<dbReference type="Pfam" id="PF01527">
    <property type="entry name" value="HTH_Tnp_1"/>
    <property type="match status" value="1"/>
</dbReference>
<proteinExistence type="predicted"/>
<dbReference type="GO" id="GO:0004803">
    <property type="term" value="F:transposase activity"/>
    <property type="evidence" value="ECO:0007669"/>
    <property type="project" value="InterPro"/>
</dbReference>
<evidence type="ECO:0000313" key="2">
    <source>
        <dbReference type="EMBL" id="KRN06548.1"/>
    </source>
</evidence>
<protein>
    <recommendedName>
        <fullName evidence="4">Transposase</fullName>
    </recommendedName>
</protein>
<dbReference type="PANTHER" id="PTHR33215">
    <property type="entry name" value="PROTEIN DISTAL ANTENNA"/>
    <property type="match status" value="1"/>
</dbReference>
<accession>A0A0R2E2E4</accession>
<sequence>MEDQIMTKHSYDKEFKEQAVQYYLDNKDHMTMNEISKNLGIGASTLHKWIKLFTETGEFGRGSGNFASDKDKEIARLKRQLRDAEGAIEVLKKSIGILSK</sequence>
<dbReference type="Gene3D" id="1.10.10.60">
    <property type="entry name" value="Homeodomain-like"/>
    <property type="match status" value="1"/>
</dbReference>
<dbReference type="InterPro" id="IPR002514">
    <property type="entry name" value="Transposase_8"/>
</dbReference>
<dbReference type="AlphaFoldDB" id="A0A0R2E2E4"/>
<evidence type="ECO:0000313" key="3">
    <source>
        <dbReference type="Proteomes" id="UP000050898"/>
    </source>
</evidence>
<dbReference type="InterPro" id="IPR009057">
    <property type="entry name" value="Homeodomain-like_sf"/>
</dbReference>
<feature type="coiled-coil region" evidence="1">
    <location>
        <begin position="67"/>
        <end position="94"/>
    </location>
</feature>
<keyword evidence="3" id="KW-1185">Reference proteome</keyword>
<reference evidence="2 3" key="1">
    <citation type="journal article" date="2015" name="Genome Announc.">
        <title>Expanding the biotechnology potential of lactobacilli through comparative genomics of 213 strains and associated genera.</title>
        <authorList>
            <person name="Sun Z."/>
            <person name="Harris H.M."/>
            <person name="McCann A."/>
            <person name="Guo C."/>
            <person name="Argimon S."/>
            <person name="Zhang W."/>
            <person name="Yang X."/>
            <person name="Jeffery I.B."/>
            <person name="Cooney J.C."/>
            <person name="Kagawa T.F."/>
            <person name="Liu W."/>
            <person name="Song Y."/>
            <person name="Salvetti E."/>
            <person name="Wrobel A."/>
            <person name="Rasinkangas P."/>
            <person name="Parkhill J."/>
            <person name="Rea M.C."/>
            <person name="O'Sullivan O."/>
            <person name="Ritari J."/>
            <person name="Douillard F.P."/>
            <person name="Paul Ross R."/>
            <person name="Yang R."/>
            <person name="Briner A.E."/>
            <person name="Felis G.E."/>
            <person name="de Vos W.M."/>
            <person name="Barrangou R."/>
            <person name="Klaenhammer T.R."/>
            <person name="Caufield P.W."/>
            <person name="Cui Y."/>
            <person name="Zhang H."/>
            <person name="O'Toole P.W."/>
        </authorList>
    </citation>
    <scope>NUCLEOTIDE SEQUENCE [LARGE SCALE GENOMIC DNA]</scope>
    <source>
        <strain evidence="2 3">DSM 20444</strain>
    </source>
</reference>
<keyword evidence="1" id="KW-0175">Coiled coil</keyword>
<dbReference type="PANTHER" id="PTHR33215:SF13">
    <property type="entry name" value="PROTEIN DISTAL ANTENNA"/>
    <property type="match status" value="1"/>
</dbReference>